<gene>
    <name evidence="10 14" type="primary">grpE</name>
    <name evidence="14" type="ORF">Ccl03g_21640</name>
</gene>
<evidence type="ECO:0000256" key="2">
    <source>
        <dbReference type="ARBA" id="ARBA00009054"/>
    </source>
</evidence>
<dbReference type="Proteomes" id="UP000315200">
    <property type="component" value="Unassembled WGS sequence"/>
</dbReference>
<comment type="similarity">
    <text evidence="2 10 12">Belongs to the GrpE family.</text>
</comment>
<evidence type="ECO:0000256" key="4">
    <source>
        <dbReference type="ARBA" id="ARBA00022490"/>
    </source>
</evidence>
<feature type="compositionally biased region" description="Basic and acidic residues" evidence="13">
    <location>
        <begin position="8"/>
        <end position="18"/>
    </location>
</feature>
<comment type="subcellular location">
    <subcellularLocation>
        <location evidence="1 10">Cytoplasm</location>
    </subcellularLocation>
</comment>
<dbReference type="SUPFAM" id="SSF51064">
    <property type="entry name" value="Head domain of nucleotide exchange factor GrpE"/>
    <property type="match status" value="1"/>
</dbReference>
<dbReference type="GO" id="GO:0005737">
    <property type="term" value="C:cytoplasm"/>
    <property type="evidence" value="ECO:0007669"/>
    <property type="project" value="UniProtKB-SubCell"/>
</dbReference>
<dbReference type="GO" id="GO:0051082">
    <property type="term" value="F:unfolded protein binding"/>
    <property type="evidence" value="ECO:0007669"/>
    <property type="project" value="TreeGrafter"/>
</dbReference>
<dbReference type="NCBIfam" id="NF010738">
    <property type="entry name" value="PRK14140.1"/>
    <property type="match status" value="1"/>
</dbReference>
<dbReference type="CDD" id="cd00446">
    <property type="entry name" value="GrpE"/>
    <property type="match status" value="1"/>
</dbReference>
<dbReference type="InterPro" id="IPR013805">
    <property type="entry name" value="GrpE_CC"/>
</dbReference>
<dbReference type="InterPro" id="IPR009012">
    <property type="entry name" value="GrpE_head"/>
</dbReference>
<evidence type="ECO:0000256" key="12">
    <source>
        <dbReference type="RuleBase" id="RU004478"/>
    </source>
</evidence>
<dbReference type="PANTHER" id="PTHR21237:SF23">
    <property type="entry name" value="GRPE PROTEIN HOMOLOG, MITOCHONDRIAL"/>
    <property type="match status" value="1"/>
</dbReference>
<evidence type="ECO:0000256" key="13">
    <source>
        <dbReference type="SAM" id="MobiDB-lite"/>
    </source>
</evidence>
<dbReference type="PANTHER" id="PTHR21237">
    <property type="entry name" value="GRPE PROTEIN"/>
    <property type="match status" value="1"/>
</dbReference>
<evidence type="ECO:0000256" key="11">
    <source>
        <dbReference type="RuleBase" id="RU000639"/>
    </source>
</evidence>
<comment type="caution">
    <text evidence="14">The sequence shown here is derived from an EMBL/GenBank/DDBJ whole genome shotgun (WGS) entry which is preliminary data.</text>
</comment>
<evidence type="ECO:0000256" key="5">
    <source>
        <dbReference type="ARBA" id="ARBA00023016"/>
    </source>
</evidence>
<accession>A0A829WAG9</accession>
<dbReference type="SUPFAM" id="SSF58014">
    <property type="entry name" value="Coiled-coil domain of nucleotide exchange factor GrpE"/>
    <property type="match status" value="1"/>
</dbReference>
<dbReference type="EMBL" id="BJLB01000001">
    <property type="protein sequence ID" value="GEA36451.1"/>
    <property type="molecule type" value="Genomic_DNA"/>
</dbReference>
<evidence type="ECO:0000256" key="3">
    <source>
        <dbReference type="ARBA" id="ARBA00011738"/>
    </source>
</evidence>
<evidence type="ECO:0000256" key="10">
    <source>
        <dbReference type="HAMAP-Rule" id="MF_01151"/>
    </source>
</evidence>
<keyword evidence="4 10" id="KW-0963">Cytoplasm</keyword>
<dbReference type="HAMAP" id="MF_01151">
    <property type="entry name" value="GrpE"/>
    <property type="match status" value="1"/>
</dbReference>
<dbReference type="GO" id="GO:0051087">
    <property type="term" value="F:protein-folding chaperone binding"/>
    <property type="evidence" value="ECO:0007669"/>
    <property type="project" value="InterPro"/>
</dbReference>
<dbReference type="GO" id="GO:0000774">
    <property type="term" value="F:adenyl-nucleotide exchange factor activity"/>
    <property type="evidence" value="ECO:0007669"/>
    <property type="project" value="InterPro"/>
</dbReference>
<proteinExistence type="inferred from homology"/>
<dbReference type="PRINTS" id="PR00773">
    <property type="entry name" value="GRPEPROTEIN"/>
</dbReference>
<evidence type="ECO:0000256" key="6">
    <source>
        <dbReference type="ARBA" id="ARBA00023186"/>
    </source>
</evidence>
<dbReference type="Gene3D" id="2.30.22.10">
    <property type="entry name" value="Head domain of nucleotide exchange factor GrpE"/>
    <property type="match status" value="1"/>
</dbReference>
<dbReference type="Pfam" id="PF01025">
    <property type="entry name" value="GrpE"/>
    <property type="match status" value="1"/>
</dbReference>
<feature type="compositionally biased region" description="Acidic residues" evidence="13">
    <location>
        <begin position="50"/>
        <end position="64"/>
    </location>
</feature>
<reference evidence="14 15" key="1">
    <citation type="submission" date="2019-06" db="EMBL/GenBank/DDBJ databases">
        <title>Draft genome sequence of [Clostridium] clostridioforme NBRC 113352.</title>
        <authorList>
            <person name="Miura T."/>
            <person name="Furukawa M."/>
            <person name="Shimamura M."/>
            <person name="Ohyama Y."/>
            <person name="Yamazoe A."/>
            <person name="Kawasaki H."/>
        </authorList>
    </citation>
    <scope>NUCLEOTIDE SEQUENCE [LARGE SCALE GENOMIC DNA]</scope>
    <source>
        <strain evidence="14 15">NBRC 113352</strain>
    </source>
</reference>
<evidence type="ECO:0000256" key="8">
    <source>
        <dbReference type="ARBA" id="ARBA00072274"/>
    </source>
</evidence>
<keyword evidence="5 10" id="KW-0346">Stress response</keyword>
<comment type="subunit">
    <text evidence="3 10">Homodimer.</text>
</comment>
<keyword evidence="6 10" id="KW-0143">Chaperone</keyword>
<dbReference type="PROSITE" id="PS01071">
    <property type="entry name" value="GRPE"/>
    <property type="match status" value="1"/>
</dbReference>
<dbReference type="GO" id="GO:0042803">
    <property type="term" value="F:protein homodimerization activity"/>
    <property type="evidence" value="ECO:0007669"/>
    <property type="project" value="InterPro"/>
</dbReference>
<evidence type="ECO:0000256" key="7">
    <source>
        <dbReference type="ARBA" id="ARBA00053401"/>
    </source>
</evidence>
<comment type="function">
    <text evidence="7 10 11">Participates actively in the response to hyperosmotic and heat shock by preventing the aggregation of stress-denatured proteins, in association with DnaK and GrpE. It is the nucleotide exchange factor for DnaK and may function as a thermosensor. Unfolded proteins bind initially to DnaJ; upon interaction with the DnaJ-bound protein, DnaK hydrolyzes its bound ATP, resulting in the formation of a stable complex. GrpE releases ADP from DnaK; ATP binding to DnaK triggers the release of the substrate protein, thus completing the reaction cycle. Several rounds of ATP-dependent interactions between DnaJ, DnaK and GrpE are required for fully efficient folding.</text>
</comment>
<feature type="compositionally biased region" description="Basic and acidic residues" evidence="13">
    <location>
        <begin position="84"/>
        <end position="94"/>
    </location>
</feature>
<evidence type="ECO:0000256" key="9">
    <source>
        <dbReference type="ARBA" id="ARBA00076414"/>
    </source>
</evidence>
<dbReference type="FunFam" id="2.30.22.10:FF:000001">
    <property type="entry name" value="Protein GrpE"/>
    <property type="match status" value="1"/>
</dbReference>
<organism evidence="14 15">
    <name type="scientific">Enterocloster clostridioformis</name>
    <dbReference type="NCBI Taxonomy" id="1531"/>
    <lineage>
        <taxon>Bacteria</taxon>
        <taxon>Bacillati</taxon>
        <taxon>Bacillota</taxon>
        <taxon>Clostridia</taxon>
        <taxon>Lachnospirales</taxon>
        <taxon>Lachnospiraceae</taxon>
        <taxon>Enterocloster</taxon>
    </lineage>
</organism>
<name>A0A829WAG9_9FIRM</name>
<evidence type="ECO:0000313" key="14">
    <source>
        <dbReference type="EMBL" id="GEA36451.1"/>
    </source>
</evidence>
<feature type="region of interest" description="Disordered" evidence="13">
    <location>
        <begin position="1"/>
        <end position="94"/>
    </location>
</feature>
<protein>
    <recommendedName>
        <fullName evidence="8 10">Protein GrpE</fullName>
    </recommendedName>
    <alternativeName>
        <fullName evidence="9 10">HSP-70 cofactor</fullName>
    </alternativeName>
</protein>
<dbReference type="Gene3D" id="3.90.20.20">
    <property type="match status" value="1"/>
</dbReference>
<evidence type="ECO:0000313" key="15">
    <source>
        <dbReference type="Proteomes" id="UP000315200"/>
    </source>
</evidence>
<dbReference type="InterPro" id="IPR000740">
    <property type="entry name" value="GrpE"/>
</dbReference>
<dbReference type="GO" id="GO:0006457">
    <property type="term" value="P:protein folding"/>
    <property type="evidence" value="ECO:0007669"/>
    <property type="project" value="InterPro"/>
</dbReference>
<dbReference type="AlphaFoldDB" id="A0A829WAG9"/>
<evidence type="ECO:0000256" key="1">
    <source>
        <dbReference type="ARBA" id="ARBA00004496"/>
    </source>
</evidence>
<sequence length="228" mass="26004">MSEDMKDEELKKEDEALKAEQAGGKDQASETGEAKETEASNDIPETQEGTPDETEETEETEESTEQVPAGEKEEKKGFFKKKKDPRDEKIEELTDRVKRQMAEFENFRKRTDKEKSAMYEMGAKDIIERILPVIDNFERGLATVPEDAKETPLAEGMEKIYKQFRKTLEEAGVKAIEAVGQEFDPNYHNAVMHVDDDSLGENIVAEELQKGYMYRDSVVRHSMVKVAN</sequence>